<dbReference type="Pfam" id="PF05529">
    <property type="entry name" value="Bap31"/>
    <property type="match status" value="1"/>
</dbReference>
<dbReference type="AlphaFoldDB" id="A0AAN5CN87"/>
<dbReference type="InterPro" id="IPR008417">
    <property type="entry name" value="BAP29/BAP31"/>
</dbReference>
<feature type="compositionally biased region" description="Polar residues" evidence="6">
    <location>
        <begin position="142"/>
        <end position="153"/>
    </location>
</feature>
<reference evidence="9" key="1">
    <citation type="submission" date="2022-10" db="EMBL/GenBank/DDBJ databases">
        <title>Genome assembly of Pristionchus species.</title>
        <authorList>
            <person name="Yoshida K."/>
            <person name="Sommer R.J."/>
        </authorList>
    </citation>
    <scope>NUCLEOTIDE SEQUENCE [LARGE SCALE GENOMIC DNA]</scope>
    <source>
        <strain evidence="9">RS5460</strain>
    </source>
</reference>
<gene>
    <name evidence="8" type="ORF">PMAYCL1PPCAC_17766</name>
</gene>
<evidence type="ECO:0000256" key="3">
    <source>
        <dbReference type="ARBA" id="ARBA00022989"/>
    </source>
</evidence>
<keyword evidence="5" id="KW-0813">Transport</keyword>
<keyword evidence="5" id="KW-0256">Endoplasmic reticulum</keyword>
<keyword evidence="4 5" id="KW-0472">Membrane</keyword>
<feature type="transmembrane region" description="Helical" evidence="5">
    <location>
        <begin position="6"/>
        <end position="29"/>
    </location>
</feature>
<comment type="similarity">
    <text evidence="5">Belongs to the BCAP29/BCAP31 family.</text>
</comment>
<sequence>FQMTIEWSVIAALLYSEITITLLLLIPWIKPRIWRTIFKSRIGHAIGQYAKQSALVVGALLFMLFLDALRGTRKYTNLNNQMQGTGTAAADAVVHAHLFHAERNEYITGFSLLLFLVISRIVKIIHRMSDFEMSAENALRQAHSTSKTVTESSGESERQKKMKGELESEISTTRAERDNLLNQSKILQKDYDELLARLKKHQA</sequence>
<keyword evidence="9" id="KW-1185">Reference proteome</keyword>
<evidence type="ECO:0000313" key="9">
    <source>
        <dbReference type="Proteomes" id="UP001328107"/>
    </source>
</evidence>
<evidence type="ECO:0000313" key="8">
    <source>
        <dbReference type="EMBL" id="GMR47571.1"/>
    </source>
</evidence>
<organism evidence="8 9">
    <name type="scientific">Pristionchus mayeri</name>
    <dbReference type="NCBI Taxonomy" id="1317129"/>
    <lineage>
        <taxon>Eukaryota</taxon>
        <taxon>Metazoa</taxon>
        <taxon>Ecdysozoa</taxon>
        <taxon>Nematoda</taxon>
        <taxon>Chromadorea</taxon>
        <taxon>Rhabditida</taxon>
        <taxon>Rhabditina</taxon>
        <taxon>Diplogasteromorpha</taxon>
        <taxon>Diplogasteroidea</taxon>
        <taxon>Neodiplogasteridae</taxon>
        <taxon>Pristionchus</taxon>
    </lineage>
</organism>
<dbReference type="PANTHER" id="PTHR12701">
    <property type="entry name" value="BCR-ASSOCIATED PROTEIN, BAP"/>
    <property type="match status" value="1"/>
</dbReference>
<comment type="subcellular location">
    <subcellularLocation>
        <location evidence="5">Endoplasmic reticulum membrane</location>
        <topology evidence="5">Multi-pass membrane protein</topology>
    </subcellularLocation>
    <subcellularLocation>
        <location evidence="1">Membrane</location>
        <topology evidence="1">Multi-pass membrane protein</topology>
    </subcellularLocation>
</comment>
<evidence type="ECO:0000256" key="4">
    <source>
        <dbReference type="ARBA" id="ARBA00023136"/>
    </source>
</evidence>
<dbReference type="GO" id="GO:0006888">
    <property type="term" value="P:endoplasmic reticulum to Golgi vesicle-mediated transport"/>
    <property type="evidence" value="ECO:0007669"/>
    <property type="project" value="UniProtKB-UniRule"/>
</dbReference>
<evidence type="ECO:0000256" key="1">
    <source>
        <dbReference type="ARBA" id="ARBA00004141"/>
    </source>
</evidence>
<accession>A0AAN5CN87</accession>
<evidence type="ECO:0000256" key="6">
    <source>
        <dbReference type="SAM" id="MobiDB-lite"/>
    </source>
</evidence>
<keyword evidence="2 5" id="KW-0812">Transmembrane</keyword>
<protein>
    <recommendedName>
        <fullName evidence="5">Endoplasmic reticulum transmembrane protein</fullName>
    </recommendedName>
</protein>
<comment type="caution">
    <text evidence="5">Lacks conserved residue(s) required for the propagation of feature annotation.</text>
</comment>
<dbReference type="GO" id="GO:0006886">
    <property type="term" value="P:intracellular protein transport"/>
    <property type="evidence" value="ECO:0007669"/>
    <property type="project" value="UniProtKB-UniRule"/>
</dbReference>
<feature type="compositionally biased region" description="Basic and acidic residues" evidence="6">
    <location>
        <begin position="155"/>
        <end position="166"/>
    </location>
</feature>
<feature type="non-terminal residue" evidence="8">
    <location>
        <position position="1"/>
    </location>
</feature>
<feature type="transmembrane region" description="Helical" evidence="5">
    <location>
        <begin position="49"/>
        <end position="69"/>
    </location>
</feature>
<keyword evidence="5" id="KW-0931">ER-Golgi transport</keyword>
<evidence type="ECO:0000259" key="7">
    <source>
        <dbReference type="Pfam" id="PF05529"/>
    </source>
</evidence>
<dbReference type="GO" id="GO:0070973">
    <property type="term" value="P:protein localization to endoplasmic reticulum exit site"/>
    <property type="evidence" value="ECO:0007669"/>
    <property type="project" value="UniProtKB-UniRule"/>
</dbReference>
<feature type="region of interest" description="Disordered" evidence="6">
    <location>
        <begin position="142"/>
        <end position="176"/>
    </location>
</feature>
<keyword evidence="5" id="KW-0653">Protein transport</keyword>
<feature type="domain" description="BAP29/BAP31 transmembrane" evidence="7">
    <location>
        <begin position="3"/>
        <end position="136"/>
    </location>
</feature>
<dbReference type="Proteomes" id="UP001328107">
    <property type="component" value="Unassembled WGS sequence"/>
</dbReference>
<name>A0AAN5CN87_9BILA</name>
<comment type="function">
    <text evidence="5">May play a role in anterograde transport of membrane proteins from the endoplasmic reticulum to the Golgi.</text>
</comment>
<keyword evidence="3 5" id="KW-1133">Transmembrane helix</keyword>
<dbReference type="PANTHER" id="PTHR12701:SF20">
    <property type="entry name" value="ENDOPLASMIC RETICULUM TRANSMEMBRANE PROTEIN"/>
    <property type="match status" value="1"/>
</dbReference>
<evidence type="ECO:0000256" key="2">
    <source>
        <dbReference type="ARBA" id="ARBA00022692"/>
    </source>
</evidence>
<dbReference type="GO" id="GO:0005789">
    <property type="term" value="C:endoplasmic reticulum membrane"/>
    <property type="evidence" value="ECO:0007669"/>
    <property type="project" value="UniProtKB-SubCell"/>
</dbReference>
<proteinExistence type="inferred from homology"/>
<dbReference type="InterPro" id="IPR040463">
    <property type="entry name" value="BAP29/BAP31_N"/>
</dbReference>
<evidence type="ECO:0000256" key="5">
    <source>
        <dbReference type="RuleBase" id="RU367026"/>
    </source>
</evidence>
<dbReference type="EMBL" id="BTRK01000004">
    <property type="protein sequence ID" value="GMR47571.1"/>
    <property type="molecule type" value="Genomic_DNA"/>
</dbReference>
<comment type="caution">
    <text evidence="8">The sequence shown here is derived from an EMBL/GenBank/DDBJ whole genome shotgun (WGS) entry which is preliminary data.</text>
</comment>